<dbReference type="EMBL" id="JACHGJ010000009">
    <property type="protein sequence ID" value="MBB6482038.1"/>
    <property type="molecule type" value="Genomic_DNA"/>
</dbReference>
<dbReference type="InterPro" id="IPR055348">
    <property type="entry name" value="DctQ"/>
</dbReference>
<dbReference type="RefSeq" id="WP_343060236.1">
    <property type="nucleotide sequence ID" value="NZ_JACHGJ010000009.1"/>
</dbReference>
<evidence type="ECO:0000256" key="6">
    <source>
        <dbReference type="ARBA" id="ARBA00022989"/>
    </source>
</evidence>
<dbReference type="NCBIfam" id="TIGR00786">
    <property type="entry name" value="dctM"/>
    <property type="match status" value="1"/>
</dbReference>
<proteinExistence type="predicted"/>
<evidence type="ECO:0000256" key="3">
    <source>
        <dbReference type="ARBA" id="ARBA00022475"/>
    </source>
</evidence>
<evidence type="ECO:0000313" key="11">
    <source>
        <dbReference type="EMBL" id="MBB6482038.1"/>
    </source>
</evidence>
<accession>A0A841RHM6</accession>
<feature type="transmembrane region" description="Helical" evidence="8">
    <location>
        <begin position="466"/>
        <end position="492"/>
    </location>
</feature>
<evidence type="ECO:0000256" key="4">
    <source>
        <dbReference type="ARBA" id="ARBA00022519"/>
    </source>
</evidence>
<comment type="subcellular location">
    <subcellularLocation>
        <location evidence="1">Cell inner membrane</location>
        <topology evidence="1">Multi-pass membrane protein</topology>
    </subcellularLocation>
</comment>
<evidence type="ECO:0000256" key="2">
    <source>
        <dbReference type="ARBA" id="ARBA00022448"/>
    </source>
</evidence>
<keyword evidence="6 8" id="KW-1133">Transmembrane helix</keyword>
<keyword evidence="3" id="KW-1003">Cell membrane</keyword>
<feature type="transmembrane region" description="Helical" evidence="8">
    <location>
        <begin position="194"/>
        <end position="213"/>
    </location>
</feature>
<keyword evidence="4" id="KW-0997">Cell inner membrane</keyword>
<feature type="transmembrane region" description="Helical" evidence="8">
    <location>
        <begin position="554"/>
        <end position="575"/>
    </location>
</feature>
<dbReference type="Pfam" id="PF06808">
    <property type="entry name" value="DctM"/>
    <property type="match status" value="1"/>
</dbReference>
<dbReference type="GO" id="GO:0005886">
    <property type="term" value="C:plasma membrane"/>
    <property type="evidence" value="ECO:0007669"/>
    <property type="project" value="UniProtKB-SubCell"/>
</dbReference>
<feature type="transmembrane region" description="Helical" evidence="8">
    <location>
        <begin position="370"/>
        <end position="390"/>
    </location>
</feature>
<evidence type="ECO:0000256" key="1">
    <source>
        <dbReference type="ARBA" id="ARBA00004429"/>
    </source>
</evidence>
<organism evidence="11 12">
    <name type="scientific">Spirochaeta isovalerica</name>
    <dbReference type="NCBI Taxonomy" id="150"/>
    <lineage>
        <taxon>Bacteria</taxon>
        <taxon>Pseudomonadati</taxon>
        <taxon>Spirochaetota</taxon>
        <taxon>Spirochaetia</taxon>
        <taxon>Spirochaetales</taxon>
        <taxon>Spirochaetaceae</taxon>
        <taxon>Spirochaeta</taxon>
    </lineage>
</organism>
<sequence length="624" mass="67591">MKNKFVNFYHLGENTIASIALFALVLIPSMEVFIRLFFKTGFPDSGALIPHAVLWVTFLAGMLTSRSREHLSLTIIHGNLKEPWKSVIDAANSFLGTMIATAFAISSLSMVLFAFDPVQMVGPFPIRLATIIVPIGYAVMAVRFIFWKDESLKVRLIASLGLIPGVLLALPPIVNVLSYINPDIPFFWYDLSDSFYAVMPYLDFPLVLILIAGGLIGTPIFILLGGIAYILFAGNWGSLEVLPLEAYDLLTGKSIPAIPLFTFAGFILSESNSGKRLVGLFKAWFGWLPGGMAVVAVLVCAFFTTFTGASGVTILALGGLLAYVLTDSGGYSKKFTTGLLTSSGSIGLLFPPSLPIILYGVMAQISIKDMFVGGLIPGAIMVLALSLMGVRQAMTNGVKSIPFNLKDALSSLKEASGEILLPVIILLGYFGGITTIEETGAIAVLYSVVLVVFIKRDMKFKEMGAVILKVMPIIGGVLVILAMAKGLSYFIVDAEIPMRLSALMEAHISSKYVFLILLNILLLLTGCLMDIFSAIIVVGPLILPLGELYGIHPVHLGIIFLANLELGYLTPPVGLNLFLASYRFEMPLTKVYKTIIPFFLLLVLMVLLITYVPWFSTGLLSIIN</sequence>
<keyword evidence="7 8" id="KW-0472">Membrane</keyword>
<feature type="transmembrane region" description="Helical" evidence="8">
    <location>
        <begin position="310"/>
        <end position="326"/>
    </location>
</feature>
<feature type="transmembrane region" description="Helical" evidence="8">
    <location>
        <begin position="411"/>
        <end position="430"/>
    </location>
</feature>
<evidence type="ECO:0000259" key="10">
    <source>
        <dbReference type="Pfam" id="PF06808"/>
    </source>
</evidence>
<feature type="transmembrane region" description="Helical" evidence="8">
    <location>
        <begin position="250"/>
        <end position="268"/>
    </location>
</feature>
<dbReference type="GO" id="GO:0022857">
    <property type="term" value="F:transmembrane transporter activity"/>
    <property type="evidence" value="ECO:0007669"/>
    <property type="project" value="TreeGrafter"/>
</dbReference>
<feature type="domain" description="TRAP C4-dicarboxylate transport system permease DctM subunit" evidence="10">
    <location>
        <begin position="207"/>
        <end position="615"/>
    </location>
</feature>
<dbReference type="InterPro" id="IPR004681">
    <property type="entry name" value="TRAP_DctM"/>
</dbReference>
<feature type="transmembrane region" description="Helical" evidence="8">
    <location>
        <begin position="338"/>
        <end position="358"/>
    </location>
</feature>
<dbReference type="InterPro" id="IPR010656">
    <property type="entry name" value="DctM"/>
</dbReference>
<evidence type="ECO:0000256" key="5">
    <source>
        <dbReference type="ARBA" id="ARBA00022692"/>
    </source>
</evidence>
<feature type="transmembrane region" description="Helical" evidence="8">
    <location>
        <begin position="126"/>
        <end position="147"/>
    </location>
</feature>
<feature type="transmembrane region" description="Helical" evidence="8">
    <location>
        <begin position="86"/>
        <end position="114"/>
    </location>
</feature>
<dbReference type="Pfam" id="PF04290">
    <property type="entry name" value="DctQ"/>
    <property type="match status" value="1"/>
</dbReference>
<evidence type="ECO:0000256" key="7">
    <source>
        <dbReference type="ARBA" id="ARBA00023136"/>
    </source>
</evidence>
<keyword evidence="5 8" id="KW-0812">Transmembrane</keyword>
<feature type="transmembrane region" description="Helical" evidence="8">
    <location>
        <begin position="220"/>
        <end position="238"/>
    </location>
</feature>
<feature type="transmembrane region" description="Helical" evidence="8">
    <location>
        <begin position="47"/>
        <end position="65"/>
    </location>
</feature>
<dbReference type="Proteomes" id="UP000587760">
    <property type="component" value="Unassembled WGS sequence"/>
</dbReference>
<feature type="transmembrane region" description="Helical" evidence="8">
    <location>
        <begin position="7"/>
        <end position="27"/>
    </location>
</feature>
<keyword evidence="12" id="KW-1185">Reference proteome</keyword>
<keyword evidence="2" id="KW-0813">Transport</keyword>
<gene>
    <name evidence="11" type="ORF">HNR50_003726</name>
</gene>
<name>A0A841RHM6_9SPIO</name>
<feature type="domain" description="Tripartite ATP-independent periplasmic transporters DctQ component" evidence="9">
    <location>
        <begin position="24"/>
        <end position="145"/>
    </location>
</feature>
<dbReference type="AlphaFoldDB" id="A0A841RHM6"/>
<comment type="caution">
    <text evidence="11">The sequence shown here is derived from an EMBL/GenBank/DDBJ whole genome shotgun (WGS) entry which is preliminary data.</text>
</comment>
<evidence type="ECO:0000313" key="12">
    <source>
        <dbReference type="Proteomes" id="UP000587760"/>
    </source>
</evidence>
<feature type="transmembrane region" description="Helical" evidence="8">
    <location>
        <begin position="595"/>
        <end position="623"/>
    </location>
</feature>
<dbReference type="PANTHER" id="PTHR33362">
    <property type="entry name" value="SIALIC ACID TRAP TRANSPORTER PERMEASE PROTEIN SIAT-RELATED"/>
    <property type="match status" value="1"/>
</dbReference>
<evidence type="ECO:0000259" key="9">
    <source>
        <dbReference type="Pfam" id="PF04290"/>
    </source>
</evidence>
<reference evidence="11 12" key="1">
    <citation type="submission" date="2020-08" db="EMBL/GenBank/DDBJ databases">
        <title>Genomic Encyclopedia of Type Strains, Phase IV (KMG-IV): sequencing the most valuable type-strain genomes for metagenomic binning, comparative biology and taxonomic classification.</title>
        <authorList>
            <person name="Goeker M."/>
        </authorList>
    </citation>
    <scope>NUCLEOTIDE SEQUENCE [LARGE SCALE GENOMIC DNA]</scope>
    <source>
        <strain evidence="11 12">DSM 2461</strain>
    </source>
</reference>
<feature type="transmembrane region" description="Helical" evidence="8">
    <location>
        <begin position="280"/>
        <end position="304"/>
    </location>
</feature>
<feature type="transmembrane region" description="Helical" evidence="8">
    <location>
        <begin position="154"/>
        <end position="174"/>
    </location>
</feature>
<evidence type="ECO:0000256" key="8">
    <source>
        <dbReference type="SAM" id="Phobius"/>
    </source>
</evidence>
<protein>
    <submittedName>
        <fullName evidence="11">Tripartite ATP-independent transporter DctM subunit</fullName>
    </submittedName>
</protein>
<feature type="transmembrane region" description="Helical" evidence="8">
    <location>
        <begin position="512"/>
        <end position="542"/>
    </location>
</feature>